<feature type="transmembrane region" description="Helical" evidence="5">
    <location>
        <begin position="183"/>
        <end position="201"/>
    </location>
</feature>
<evidence type="ECO:0000256" key="4">
    <source>
        <dbReference type="ARBA" id="ARBA00023136"/>
    </source>
</evidence>
<protein>
    <submittedName>
        <fullName evidence="7">MFS transporter</fullName>
    </submittedName>
</protein>
<keyword evidence="2 5" id="KW-0812">Transmembrane</keyword>
<dbReference type="SUPFAM" id="SSF103473">
    <property type="entry name" value="MFS general substrate transporter"/>
    <property type="match status" value="1"/>
</dbReference>
<dbReference type="PROSITE" id="PS50850">
    <property type="entry name" value="MFS"/>
    <property type="match status" value="1"/>
</dbReference>
<evidence type="ECO:0000313" key="8">
    <source>
        <dbReference type="Proteomes" id="UP000239814"/>
    </source>
</evidence>
<dbReference type="Gene3D" id="1.20.1250.20">
    <property type="entry name" value="MFS general substrate transporter like domains"/>
    <property type="match status" value="2"/>
</dbReference>
<evidence type="ECO:0000256" key="2">
    <source>
        <dbReference type="ARBA" id="ARBA00022692"/>
    </source>
</evidence>
<dbReference type="InterPro" id="IPR036259">
    <property type="entry name" value="MFS_trans_sf"/>
</dbReference>
<dbReference type="GO" id="GO:0022857">
    <property type="term" value="F:transmembrane transporter activity"/>
    <property type="evidence" value="ECO:0007669"/>
    <property type="project" value="InterPro"/>
</dbReference>
<dbReference type="Proteomes" id="UP000239814">
    <property type="component" value="Chromosome"/>
</dbReference>
<dbReference type="EMBL" id="CP027433">
    <property type="protein sequence ID" value="AVL99825.1"/>
    <property type="molecule type" value="Genomic_DNA"/>
</dbReference>
<evidence type="ECO:0000259" key="6">
    <source>
        <dbReference type="PROSITE" id="PS50850"/>
    </source>
</evidence>
<keyword evidence="3 5" id="KW-1133">Transmembrane helix</keyword>
<dbReference type="InterPro" id="IPR020846">
    <property type="entry name" value="MFS_dom"/>
</dbReference>
<dbReference type="KEGG" id="git:C6V83_05540"/>
<comment type="subcellular location">
    <subcellularLocation>
        <location evidence="1">Cell membrane</location>
        <topology evidence="1">Multi-pass membrane protein</topology>
    </subcellularLocation>
</comment>
<proteinExistence type="predicted"/>
<evidence type="ECO:0000256" key="1">
    <source>
        <dbReference type="ARBA" id="ARBA00004651"/>
    </source>
</evidence>
<dbReference type="Pfam" id="PF07690">
    <property type="entry name" value="MFS_1"/>
    <property type="match status" value="2"/>
</dbReference>
<dbReference type="InterPro" id="IPR011701">
    <property type="entry name" value="MFS"/>
</dbReference>
<keyword evidence="8" id="KW-1185">Reference proteome</keyword>
<evidence type="ECO:0000256" key="5">
    <source>
        <dbReference type="SAM" id="Phobius"/>
    </source>
</evidence>
<dbReference type="PANTHER" id="PTHR23528">
    <property type="match status" value="1"/>
</dbReference>
<reference evidence="7 8" key="1">
    <citation type="submission" date="2018-03" db="EMBL/GenBank/DDBJ databases">
        <title>Characteristics and genome of n-alkane degrading marine bacteria Gordonia iterans isolated from crude oil contaminated in Tae-an, South Korea.</title>
        <authorList>
            <person name="Lee S.-S."/>
            <person name="Kim H."/>
        </authorList>
    </citation>
    <scope>NUCLEOTIDE SEQUENCE [LARGE SCALE GENOMIC DNA]</scope>
    <source>
        <strain evidence="7 8">Co17</strain>
    </source>
</reference>
<accession>A0A2S0KDU3</accession>
<dbReference type="RefSeq" id="WP_105941557.1">
    <property type="nucleotide sequence ID" value="NZ_CP027433.1"/>
</dbReference>
<feature type="transmembrane region" description="Helical" evidence="5">
    <location>
        <begin position="361"/>
        <end position="381"/>
    </location>
</feature>
<feature type="transmembrane region" description="Helical" evidence="5">
    <location>
        <begin position="387"/>
        <end position="408"/>
    </location>
</feature>
<feature type="transmembrane region" description="Helical" evidence="5">
    <location>
        <begin position="267"/>
        <end position="289"/>
    </location>
</feature>
<feature type="transmembrane region" description="Helical" evidence="5">
    <location>
        <begin position="228"/>
        <end position="255"/>
    </location>
</feature>
<dbReference type="GO" id="GO:0005886">
    <property type="term" value="C:plasma membrane"/>
    <property type="evidence" value="ECO:0007669"/>
    <property type="project" value="UniProtKB-SubCell"/>
</dbReference>
<dbReference type="PANTHER" id="PTHR23528:SF1">
    <property type="entry name" value="MAJOR FACILITATOR SUPERFAMILY (MFS) PROFILE DOMAIN-CONTAINING PROTEIN"/>
    <property type="match status" value="1"/>
</dbReference>
<evidence type="ECO:0000256" key="3">
    <source>
        <dbReference type="ARBA" id="ARBA00022989"/>
    </source>
</evidence>
<feature type="transmembrane region" description="Helical" evidence="5">
    <location>
        <begin position="298"/>
        <end position="316"/>
    </location>
</feature>
<evidence type="ECO:0000313" key="7">
    <source>
        <dbReference type="EMBL" id="AVL99825.1"/>
    </source>
</evidence>
<dbReference type="OrthoDB" id="7584869at2"/>
<feature type="transmembrane region" description="Helical" evidence="5">
    <location>
        <begin position="120"/>
        <end position="142"/>
    </location>
</feature>
<organism evidence="7 8">
    <name type="scientific">Gordonia iterans</name>
    <dbReference type="NCBI Taxonomy" id="1004901"/>
    <lineage>
        <taxon>Bacteria</taxon>
        <taxon>Bacillati</taxon>
        <taxon>Actinomycetota</taxon>
        <taxon>Actinomycetes</taxon>
        <taxon>Mycobacteriales</taxon>
        <taxon>Gordoniaceae</taxon>
        <taxon>Gordonia</taxon>
    </lineage>
</organism>
<feature type="transmembrane region" description="Helical" evidence="5">
    <location>
        <begin position="322"/>
        <end position="349"/>
    </location>
</feature>
<feature type="transmembrane region" description="Helical" evidence="5">
    <location>
        <begin position="94"/>
        <end position="114"/>
    </location>
</feature>
<feature type="domain" description="Major facilitator superfamily (MFS) profile" evidence="6">
    <location>
        <begin position="227"/>
        <end position="422"/>
    </location>
</feature>
<sequence>MNARVGRRWLALFTLAWLVIWTAQLTPLQLLLPLQLDEQVSAGGDHWVRGVVISGLILGVGGLAGVLAGPLAGALSDRTRARRLPARLGGRRRGWALGGIWLAAPCLVLTGLAHTPILVGAAWVGVSTGIAVAAAAFTALIADQLPPDQRGVAASSVSSSQAAGVILGVGVIVLLGLSTSTGYGVLAVALATGGTLAALGLPDPRSPGEVHAALAERDVLRSLRDRDFAWVLTGRFVTNVGNALGTSLFLFYLLYGLGQPTAEAEGNLLVLVLVYTVFVVASSVVFGLYSDRTGRRRGLAVAATGVQALSGVVILVHPSFGAVMLGAALMGIGYGAFSTVGLAFATDLLPFQEDHGRDLGVVNTAAALGQLIGPLLGAALVAAVGGFWLLFATGAAVSATGGLLTALAKEGHRAHDPSVTVS</sequence>
<keyword evidence="4 5" id="KW-0472">Membrane</keyword>
<dbReference type="AlphaFoldDB" id="A0A2S0KDU3"/>
<name>A0A2S0KDU3_9ACTN</name>
<feature type="transmembrane region" description="Helical" evidence="5">
    <location>
        <begin position="49"/>
        <end position="73"/>
    </location>
</feature>
<gene>
    <name evidence="7" type="ORF">C6V83_05540</name>
</gene>
<feature type="transmembrane region" description="Helical" evidence="5">
    <location>
        <begin position="154"/>
        <end position="177"/>
    </location>
</feature>